<gene>
    <name evidence="2" type="ORF">POCTA_138.1.T1190140</name>
</gene>
<proteinExistence type="predicted"/>
<reference evidence="2" key="1">
    <citation type="submission" date="2021-01" db="EMBL/GenBank/DDBJ databases">
        <authorList>
            <consortium name="Genoscope - CEA"/>
            <person name="William W."/>
        </authorList>
    </citation>
    <scope>NUCLEOTIDE SEQUENCE</scope>
</reference>
<comment type="caution">
    <text evidence="2">The sequence shown here is derived from an EMBL/GenBank/DDBJ whole genome shotgun (WGS) entry which is preliminary data.</text>
</comment>
<evidence type="ECO:0000313" key="3">
    <source>
        <dbReference type="Proteomes" id="UP000683925"/>
    </source>
</evidence>
<evidence type="ECO:0000313" key="2">
    <source>
        <dbReference type="EMBL" id="CAD8199495.1"/>
    </source>
</evidence>
<dbReference type="Proteomes" id="UP000683925">
    <property type="component" value="Unassembled WGS sequence"/>
</dbReference>
<dbReference type="AlphaFoldDB" id="A0A8S1XEL9"/>
<name>A0A8S1XEL9_PAROT</name>
<feature type="region of interest" description="Disordered" evidence="1">
    <location>
        <begin position="14"/>
        <end position="36"/>
    </location>
</feature>
<keyword evidence="3" id="KW-1185">Reference proteome</keyword>
<organism evidence="2 3">
    <name type="scientific">Paramecium octaurelia</name>
    <dbReference type="NCBI Taxonomy" id="43137"/>
    <lineage>
        <taxon>Eukaryota</taxon>
        <taxon>Sar</taxon>
        <taxon>Alveolata</taxon>
        <taxon>Ciliophora</taxon>
        <taxon>Intramacronucleata</taxon>
        <taxon>Oligohymenophorea</taxon>
        <taxon>Peniculida</taxon>
        <taxon>Parameciidae</taxon>
        <taxon>Paramecium</taxon>
    </lineage>
</organism>
<evidence type="ECO:0000256" key="1">
    <source>
        <dbReference type="SAM" id="MobiDB-lite"/>
    </source>
</evidence>
<dbReference type="EMBL" id="CAJJDP010000119">
    <property type="protein sequence ID" value="CAD8199495.1"/>
    <property type="molecule type" value="Genomic_DNA"/>
</dbReference>
<accession>A0A8S1XEL9</accession>
<protein>
    <submittedName>
        <fullName evidence="2">Uncharacterized protein</fullName>
    </submittedName>
</protein>
<sequence length="49" mass="5577">MGQLFKRFNTIPSLQEGAGRGTNEFDQYESCGEEKDLEREGREIVQLLG</sequence>